<reference evidence="8" key="1">
    <citation type="submission" date="2022-01" db="UniProtKB">
        <authorList>
            <consortium name="EnsemblMetazoa"/>
        </authorList>
    </citation>
    <scope>IDENTIFICATION</scope>
</reference>
<dbReference type="GO" id="GO:0008195">
    <property type="term" value="F:phosphatidate phosphatase activity"/>
    <property type="evidence" value="ECO:0007669"/>
    <property type="project" value="TreeGrafter"/>
</dbReference>
<dbReference type="GO" id="GO:0005886">
    <property type="term" value="C:plasma membrane"/>
    <property type="evidence" value="ECO:0007669"/>
    <property type="project" value="TreeGrafter"/>
</dbReference>
<feature type="domain" description="Phosphatidic acid phosphatase type 2/haloperoxidase" evidence="7">
    <location>
        <begin position="99"/>
        <end position="243"/>
    </location>
</feature>
<comment type="subcellular location">
    <subcellularLocation>
        <location evidence="1">Membrane</location>
        <topology evidence="1">Multi-pass membrane protein</topology>
    </subcellularLocation>
</comment>
<dbReference type="GO" id="GO:0007165">
    <property type="term" value="P:signal transduction"/>
    <property type="evidence" value="ECO:0007669"/>
    <property type="project" value="TreeGrafter"/>
</dbReference>
<dbReference type="KEGG" id="clec:106665811"/>
<dbReference type="PANTHER" id="PTHR10165">
    <property type="entry name" value="LIPID PHOSPHATE PHOSPHATASE"/>
    <property type="match status" value="1"/>
</dbReference>
<dbReference type="PANTHER" id="PTHR10165:SF103">
    <property type="entry name" value="PHOSPHOLIPID PHOSPHATASE HOMOLOG 1.2 HOMOLOG"/>
    <property type="match status" value="1"/>
</dbReference>
<evidence type="ECO:0000256" key="2">
    <source>
        <dbReference type="ARBA" id="ARBA00008816"/>
    </source>
</evidence>
<evidence type="ECO:0000259" key="7">
    <source>
        <dbReference type="SMART" id="SM00014"/>
    </source>
</evidence>
<dbReference type="SUPFAM" id="SSF48317">
    <property type="entry name" value="Acid phosphatase/Vanadium-dependent haloperoxidase"/>
    <property type="match status" value="1"/>
</dbReference>
<evidence type="ECO:0000256" key="6">
    <source>
        <dbReference type="SAM" id="Phobius"/>
    </source>
</evidence>
<organism evidence="8 9">
    <name type="scientific">Cimex lectularius</name>
    <name type="common">Bed bug</name>
    <name type="synonym">Acanthia lectularia</name>
    <dbReference type="NCBI Taxonomy" id="79782"/>
    <lineage>
        <taxon>Eukaryota</taxon>
        <taxon>Metazoa</taxon>
        <taxon>Ecdysozoa</taxon>
        <taxon>Arthropoda</taxon>
        <taxon>Hexapoda</taxon>
        <taxon>Insecta</taxon>
        <taxon>Pterygota</taxon>
        <taxon>Neoptera</taxon>
        <taxon>Paraneoptera</taxon>
        <taxon>Hemiptera</taxon>
        <taxon>Heteroptera</taxon>
        <taxon>Panheteroptera</taxon>
        <taxon>Cimicomorpha</taxon>
        <taxon>Cimicidae</taxon>
        <taxon>Cimex</taxon>
    </lineage>
</organism>
<evidence type="ECO:0000256" key="3">
    <source>
        <dbReference type="ARBA" id="ARBA00022692"/>
    </source>
</evidence>
<feature type="transmembrane region" description="Helical" evidence="6">
    <location>
        <begin position="95"/>
        <end position="116"/>
    </location>
</feature>
<evidence type="ECO:0000256" key="4">
    <source>
        <dbReference type="ARBA" id="ARBA00022989"/>
    </source>
</evidence>
<evidence type="ECO:0000313" key="9">
    <source>
        <dbReference type="Proteomes" id="UP000494040"/>
    </source>
</evidence>
<dbReference type="InterPro" id="IPR036938">
    <property type="entry name" value="PAP2/HPO_sf"/>
</dbReference>
<sequence>MFNTVRYRVIGDGICSLCSLVMLVVVLTSSTLKPFERGFDCEDISIKHPEKPPSLTPIWLIGWFLVLPTFFIAIYEMIEYFAYNHTLDKNALYRVYNEVVVFVFGICSSFLIAEIIQLRCGRLRPYFLDVCKPNVDCDLPENRYRYITNYVCTNAVESDVVMARKSFPSIHALISTQATSYISLYLQMKDIMKTIVLMKRFIQSLLFGVSVYVSVRRISDNANHWGDVLVGMFIGILFAFYMFYFMNSYRTNETPKEE</sequence>
<dbReference type="GO" id="GO:0046839">
    <property type="term" value="P:phospholipid dephosphorylation"/>
    <property type="evidence" value="ECO:0007669"/>
    <property type="project" value="TreeGrafter"/>
</dbReference>
<keyword evidence="3 6" id="KW-0812">Transmembrane</keyword>
<feature type="transmembrane region" description="Helical" evidence="6">
    <location>
        <begin position="201"/>
        <end position="219"/>
    </location>
</feature>
<proteinExistence type="inferred from homology"/>
<dbReference type="AlphaFoldDB" id="A0A8I6TDX1"/>
<dbReference type="EnsemblMetazoa" id="XM_014392547.2">
    <property type="protein sequence ID" value="XP_014248033.1"/>
    <property type="gene ID" value="LOC106665811"/>
</dbReference>
<dbReference type="OMA" id="RHRPHFM"/>
<keyword evidence="9" id="KW-1185">Reference proteome</keyword>
<evidence type="ECO:0000256" key="5">
    <source>
        <dbReference type="ARBA" id="ARBA00023136"/>
    </source>
</evidence>
<protein>
    <recommendedName>
        <fullName evidence="7">Phosphatidic acid phosphatase type 2/haloperoxidase domain-containing protein</fullName>
    </recommendedName>
</protein>
<evidence type="ECO:0000256" key="1">
    <source>
        <dbReference type="ARBA" id="ARBA00004141"/>
    </source>
</evidence>
<feature type="transmembrane region" description="Helical" evidence="6">
    <location>
        <begin position="225"/>
        <end position="246"/>
    </location>
</feature>
<feature type="transmembrane region" description="Helical" evidence="6">
    <location>
        <begin position="55"/>
        <end position="75"/>
    </location>
</feature>
<dbReference type="Gene3D" id="1.20.144.10">
    <property type="entry name" value="Phosphatidic acid phosphatase type 2/haloperoxidase"/>
    <property type="match status" value="1"/>
</dbReference>
<dbReference type="InterPro" id="IPR000326">
    <property type="entry name" value="PAP2/HPO"/>
</dbReference>
<keyword evidence="5 6" id="KW-0472">Membrane</keyword>
<feature type="transmembrane region" description="Helical" evidence="6">
    <location>
        <begin position="6"/>
        <end position="27"/>
    </location>
</feature>
<dbReference type="GeneID" id="106665811"/>
<dbReference type="InterPro" id="IPR043216">
    <property type="entry name" value="PAP-like"/>
</dbReference>
<evidence type="ECO:0000313" key="8">
    <source>
        <dbReference type="EnsemblMetazoa" id="XP_014248033.1"/>
    </source>
</evidence>
<dbReference type="OrthoDB" id="8907274at2759"/>
<name>A0A8I6TDX1_CIMLE</name>
<dbReference type="Pfam" id="PF01569">
    <property type="entry name" value="PAP2"/>
    <property type="match status" value="1"/>
</dbReference>
<dbReference type="RefSeq" id="XP_014248033.1">
    <property type="nucleotide sequence ID" value="XM_014392547.2"/>
</dbReference>
<dbReference type="SMART" id="SM00014">
    <property type="entry name" value="acidPPc"/>
    <property type="match status" value="1"/>
</dbReference>
<dbReference type="Proteomes" id="UP000494040">
    <property type="component" value="Unassembled WGS sequence"/>
</dbReference>
<keyword evidence="4 6" id="KW-1133">Transmembrane helix</keyword>
<comment type="similarity">
    <text evidence="2">Belongs to the PA-phosphatase related phosphoesterase family.</text>
</comment>
<accession>A0A8I6TDX1</accession>
<dbReference type="GO" id="GO:0006644">
    <property type="term" value="P:phospholipid metabolic process"/>
    <property type="evidence" value="ECO:0007669"/>
    <property type="project" value="InterPro"/>
</dbReference>